<feature type="non-terminal residue" evidence="1">
    <location>
        <position position="1"/>
    </location>
</feature>
<accession>A0A0B7C4F5</accession>
<feature type="non-terminal residue" evidence="1">
    <location>
        <position position="142"/>
    </location>
</feature>
<protein>
    <submittedName>
        <fullName evidence="1">Uncharacterized protein</fullName>
    </submittedName>
</protein>
<proteinExistence type="predicted"/>
<name>A0A0B7C4F5_9EUPU</name>
<gene>
    <name evidence="1" type="primary">ORF221033</name>
</gene>
<reference evidence="1" key="1">
    <citation type="submission" date="2014-12" db="EMBL/GenBank/DDBJ databases">
        <title>Insight into the proteome of Arion vulgaris.</title>
        <authorList>
            <person name="Aradska J."/>
            <person name="Bulat T."/>
            <person name="Smidak R."/>
            <person name="Sarate P."/>
            <person name="Gangsoo J."/>
            <person name="Sialana F."/>
            <person name="Bilban M."/>
            <person name="Lubec G."/>
        </authorList>
    </citation>
    <scope>NUCLEOTIDE SEQUENCE</scope>
    <source>
        <tissue evidence="1">Skin</tissue>
    </source>
</reference>
<dbReference type="EMBL" id="HACG01052469">
    <property type="protein sequence ID" value="CEK99340.1"/>
    <property type="molecule type" value="Transcribed_RNA"/>
</dbReference>
<organism evidence="1">
    <name type="scientific">Arion vulgaris</name>
    <dbReference type="NCBI Taxonomy" id="1028688"/>
    <lineage>
        <taxon>Eukaryota</taxon>
        <taxon>Metazoa</taxon>
        <taxon>Spiralia</taxon>
        <taxon>Lophotrochozoa</taxon>
        <taxon>Mollusca</taxon>
        <taxon>Gastropoda</taxon>
        <taxon>Heterobranchia</taxon>
        <taxon>Euthyneura</taxon>
        <taxon>Panpulmonata</taxon>
        <taxon>Eupulmonata</taxon>
        <taxon>Stylommatophora</taxon>
        <taxon>Helicina</taxon>
        <taxon>Arionoidea</taxon>
        <taxon>Arionidae</taxon>
        <taxon>Arion</taxon>
    </lineage>
</organism>
<evidence type="ECO:0000313" key="1">
    <source>
        <dbReference type="EMBL" id="CEK99340.1"/>
    </source>
</evidence>
<dbReference type="AlphaFoldDB" id="A0A0B7C4F5"/>
<sequence length="142" mass="15395">DGGNTPSCEEMVMVVHPNKALRAYADVSHEAYLHRCDESLVQPPLSHTPRTIQPQQRDIRKEDAITMEGIATTGLSIRSVAREPAVMSDAEIVGITKDAEVVQSTHSHSHSHLAPDFVGPLSSVAMMIIVGDMIHNFCDGLA</sequence>